<protein>
    <submittedName>
        <fullName evidence="2">Uncharacterized protein</fullName>
    </submittedName>
</protein>
<evidence type="ECO:0000256" key="1">
    <source>
        <dbReference type="SAM" id="MobiDB-lite"/>
    </source>
</evidence>
<reference evidence="2" key="1">
    <citation type="submission" date="2020-03" db="EMBL/GenBank/DDBJ databases">
        <title>The deep terrestrial virosphere.</title>
        <authorList>
            <person name="Holmfeldt K."/>
            <person name="Nilsson E."/>
            <person name="Simone D."/>
            <person name="Lopez-Fernandez M."/>
            <person name="Wu X."/>
            <person name="de Brujin I."/>
            <person name="Lundin D."/>
            <person name="Andersson A."/>
            <person name="Bertilsson S."/>
            <person name="Dopson M."/>
        </authorList>
    </citation>
    <scope>NUCLEOTIDE SEQUENCE</scope>
    <source>
        <strain evidence="4">MM415A00845</strain>
        <strain evidence="3">MM415B01226</strain>
        <strain evidence="2">TM448A01341</strain>
    </source>
</reference>
<organism evidence="2">
    <name type="scientific">viral metagenome</name>
    <dbReference type="NCBI Taxonomy" id="1070528"/>
    <lineage>
        <taxon>unclassified sequences</taxon>
        <taxon>metagenomes</taxon>
        <taxon>organismal metagenomes</taxon>
    </lineage>
</organism>
<dbReference type="EMBL" id="MT142390">
    <property type="protein sequence ID" value="QJA79674.1"/>
    <property type="molecule type" value="Genomic_DNA"/>
</dbReference>
<feature type="region of interest" description="Disordered" evidence="1">
    <location>
        <begin position="1"/>
        <end position="20"/>
    </location>
</feature>
<name>A0A6H1ZQ38_9ZZZZ</name>
<gene>
    <name evidence="4" type="ORF">MM415A00845_0023</name>
    <name evidence="3" type="ORF">MM415B01226_0025</name>
    <name evidence="2" type="ORF">TM448A01341_0014</name>
</gene>
<accession>A0A6H1ZQ38</accession>
<dbReference type="EMBL" id="MT141386">
    <property type="protein sequence ID" value="QJA59841.1"/>
    <property type="molecule type" value="Genomic_DNA"/>
</dbReference>
<evidence type="ECO:0000313" key="2">
    <source>
        <dbReference type="EMBL" id="QJA49395.1"/>
    </source>
</evidence>
<evidence type="ECO:0000313" key="4">
    <source>
        <dbReference type="EMBL" id="QJA79674.1"/>
    </source>
</evidence>
<evidence type="ECO:0000313" key="3">
    <source>
        <dbReference type="EMBL" id="QJA59841.1"/>
    </source>
</evidence>
<proteinExistence type="predicted"/>
<dbReference type="EMBL" id="MT144135">
    <property type="protein sequence ID" value="QJA49395.1"/>
    <property type="molecule type" value="Genomic_DNA"/>
</dbReference>
<dbReference type="AlphaFoldDB" id="A0A6H1ZQ38"/>
<feature type="compositionally biased region" description="Basic and acidic residues" evidence="1">
    <location>
        <begin position="1"/>
        <end position="13"/>
    </location>
</feature>
<sequence>MNEWQRECWDAEKPQGSAPWSLSSLAEKEDAMTYRKQIRRTREVVKDETEATTSK</sequence>